<dbReference type="RefSeq" id="WP_007976581.1">
    <property type="nucleotide sequence ID" value="NZ_AEMG01000002.1"/>
</dbReference>
<dbReference type="Proteomes" id="UP000184203">
    <property type="component" value="Unassembled WGS sequence"/>
</dbReference>
<protein>
    <submittedName>
        <fullName evidence="4">Ketosteroid isomerase-related protein</fullName>
    </submittedName>
</protein>
<reference evidence="6" key="2">
    <citation type="submission" date="2016-11" db="EMBL/GenBank/DDBJ databases">
        <authorList>
            <person name="Varghese N."/>
            <person name="Submissions S."/>
        </authorList>
    </citation>
    <scope>NUCLEOTIDE SEQUENCE [LARGE SCALE GENOMIC DNA]</scope>
    <source>
        <strain evidence="6">DX253</strain>
    </source>
</reference>
<dbReference type="EMBL" id="FRAN01000002">
    <property type="protein sequence ID" value="SHK66776.1"/>
    <property type="molecule type" value="Genomic_DNA"/>
</dbReference>
<evidence type="ECO:0000313" key="5">
    <source>
        <dbReference type="Proteomes" id="UP000003751"/>
    </source>
</evidence>
<dbReference type="AlphaFoldDB" id="E7QNC7"/>
<feature type="compositionally biased region" description="Basic and acidic residues" evidence="1">
    <location>
        <begin position="51"/>
        <end position="66"/>
    </location>
</feature>
<feature type="region of interest" description="Disordered" evidence="1">
    <location>
        <begin position="51"/>
        <end position="70"/>
    </location>
</feature>
<evidence type="ECO:0000313" key="4">
    <source>
        <dbReference type="EMBL" id="SHK66776.1"/>
    </source>
</evidence>
<keyword evidence="4" id="KW-0413">Isomerase</keyword>
<dbReference type="PATRIC" id="fig|797209.4.peg.434"/>
<dbReference type="SUPFAM" id="SSF54427">
    <property type="entry name" value="NTF2-like"/>
    <property type="match status" value="1"/>
</dbReference>
<organism evidence="3 5">
    <name type="scientific">Haladaptatus paucihalophilus DX253</name>
    <dbReference type="NCBI Taxonomy" id="797209"/>
    <lineage>
        <taxon>Archaea</taxon>
        <taxon>Methanobacteriati</taxon>
        <taxon>Methanobacteriota</taxon>
        <taxon>Stenosarchaea group</taxon>
        <taxon>Halobacteria</taxon>
        <taxon>Halobacteriales</taxon>
        <taxon>Haladaptataceae</taxon>
        <taxon>Haladaptatus</taxon>
    </lineage>
</organism>
<keyword evidence="6" id="KW-1185">Reference proteome</keyword>
<dbReference type="InterPro" id="IPR032710">
    <property type="entry name" value="NTF2-like_dom_sf"/>
</dbReference>
<reference evidence="3 5" key="1">
    <citation type="journal article" date="2014" name="ISME J.">
        <title>Trehalose/2-sulfotrehalose biosynthesis and glycine-betaine uptake are widely spread mechanisms for osmoadaptation in the Halobacteriales.</title>
        <authorList>
            <person name="Youssef N.H."/>
            <person name="Savage-Ashlock K.N."/>
            <person name="McCully A.L."/>
            <person name="Luedtke B."/>
            <person name="Shaw E.I."/>
            <person name="Hoff W.D."/>
            <person name="Elshahed M.S."/>
        </authorList>
    </citation>
    <scope>NUCLEOTIDE SEQUENCE [LARGE SCALE GENOMIC DNA]</scope>
    <source>
        <strain evidence="3 5">DX253</strain>
    </source>
</reference>
<evidence type="ECO:0000256" key="1">
    <source>
        <dbReference type="SAM" id="MobiDB-lite"/>
    </source>
</evidence>
<dbReference type="InterPro" id="IPR037401">
    <property type="entry name" value="SnoaL-like"/>
</dbReference>
<reference evidence="4" key="3">
    <citation type="submission" date="2016-11" db="EMBL/GenBank/DDBJ databases">
        <authorList>
            <person name="Jaros S."/>
            <person name="Januszkiewicz K."/>
            <person name="Wedrychowicz H."/>
        </authorList>
    </citation>
    <scope>NUCLEOTIDE SEQUENCE [LARGE SCALE GENOMIC DNA]</scope>
    <source>
        <strain evidence="4">DX253</strain>
    </source>
</reference>
<proteinExistence type="predicted"/>
<dbReference type="Gene3D" id="3.10.450.50">
    <property type="match status" value="1"/>
</dbReference>
<dbReference type="OrthoDB" id="145984at2157"/>
<evidence type="ECO:0000259" key="2">
    <source>
        <dbReference type="Pfam" id="PF12680"/>
    </source>
</evidence>
<dbReference type="GO" id="GO:0016853">
    <property type="term" value="F:isomerase activity"/>
    <property type="evidence" value="ECO:0007669"/>
    <property type="project" value="UniProtKB-KW"/>
</dbReference>
<name>E7QNC7_HALPU</name>
<dbReference type="Proteomes" id="UP000003751">
    <property type="component" value="Unassembled WGS sequence"/>
</dbReference>
<evidence type="ECO:0000313" key="6">
    <source>
        <dbReference type="Proteomes" id="UP000184203"/>
    </source>
</evidence>
<sequence length="108" mass="12455">MDSEAVVRAYYDSIDAHDYETFAGLFTPDVVHERPDRTIEGRDTLVSFMRDDRPNKETSHELSRVEENEEATVAEGHLLDADGEEMFAFEDDFTVVDGRIARIRTRTR</sequence>
<dbReference type="Pfam" id="PF12680">
    <property type="entry name" value="SnoaL_2"/>
    <property type="match status" value="1"/>
</dbReference>
<gene>
    <name evidence="4" type="ORF">SAMN05444342_2042</name>
    <name evidence="3" type="ORF">ZOD2009_02225</name>
</gene>
<feature type="domain" description="SnoaL-like" evidence="2">
    <location>
        <begin position="7"/>
        <end position="103"/>
    </location>
</feature>
<evidence type="ECO:0000313" key="3">
    <source>
        <dbReference type="EMBL" id="EFW93922.1"/>
    </source>
</evidence>
<accession>E7QNC7</accession>
<dbReference type="EMBL" id="AEMG01000002">
    <property type="protein sequence ID" value="EFW93922.1"/>
    <property type="molecule type" value="Genomic_DNA"/>
</dbReference>
<dbReference type="STRING" id="797209.GCA_000376445_01770"/>
<dbReference type="eggNOG" id="arCOG03106">
    <property type="taxonomic scope" value="Archaea"/>
</dbReference>